<dbReference type="Pfam" id="PF14693">
    <property type="entry name" value="Ribosomal_TL5_C"/>
    <property type="match status" value="1"/>
</dbReference>
<dbReference type="Gene3D" id="2.40.240.10">
    <property type="entry name" value="Ribosomal Protein L25, Chain P"/>
    <property type="match status" value="1"/>
</dbReference>
<dbReference type="GO" id="GO:0008097">
    <property type="term" value="F:5S rRNA binding"/>
    <property type="evidence" value="ECO:0007669"/>
    <property type="project" value="InterPro"/>
</dbReference>
<dbReference type="Pfam" id="PF01386">
    <property type="entry name" value="Ribosomal_L25p"/>
    <property type="match status" value="1"/>
</dbReference>
<dbReference type="GO" id="GO:0006412">
    <property type="term" value="P:translation"/>
    <property type="evidence" value="ECO:0007669"/>
    <property type="project" value="UniProtKB-UniRule"/>
</dbReference>
<comment type="similarity">
    <text evidence="5">Belongs to the bacterial ribosomal protein bL25 family. CTC subfamily.</text>
</comment>
<comment type="subunit">
    <text evidence="5">Part of the 50S ribosomal subunit; part of the 5S rRNA/L5/L18/L25 subcomplex. Contacts the 5S rRNA. Binds to the 5S rRNA independently of L5 and L18.</text>
</comment>
<evidence type="ECO:0000256" key="5">
    <source>
        <dbReference type="HAMAP-Rule" id="MF_01334"/>
    </source>
</evidence>
<dbReference type="InterPro" id="IPR001021">
    <property type="entry name" value="Ribosomal_bL25_long"/>
</dbReference>
<dbReference type="OrthoDB" id="9790002at2"/>
<feature type="domain" description="Large ribosomal subunit protein bL25 L25" evidence="6">
    <location>
        <begin position="4"/>
        <end position="90"/>
    </location>
</feature>
<keyword evidence="3 5" id="KW-0689">Ribosomal protein</keyword>
<dbReference type="InterPro" id="IPR011035">
    <property type="entry name" value="Ribosomal_bL25/Gln-tRNA_synth"/>
</dbReference>
<dbReference type="GO" id="GO:0003735">
    <property type="term" value="F:structural constituent of ribosome"/>
    <property type="evidence" value="ECO:0007669"/>
    <property type="project" value="InterPro"/>
</dbReference>
<dbReference type="AlphaFoldDB" id="A0A2A7MKG0"/>
<dbReference type="InterPro" id="IPR037121">
    <property type="entry name" value="Ribosomal_bL25_C"/>
</dbReference>
<dbReference type="InterPro" id="IPR020930">
    <property type="entry name" value="Ribosomal_uL5_bac-type"/>
</dbReference>
<evidence type="ECO:0000256" key="2">
    <source>
        <dbReference type="ARBA" id="ARBA00022884"/>
    </source>
</evidence>
<evidence type="ECO:0000259" key="6">
    <source>
        <dbReference type="Pfam" id="PF01386"/>
    </source>
</evidence>
<dbReference type="InterPro" id="IPR020057">
    <property type="entry name" value="Ribosomal_bL25_b-dom"/>
</dbReference>
<dbReference type="RefSeq" id="WP_058296129.1">
    <property type="nucleotide sequence ID" value="NZ_CAMRXB010000031.1"/>
</dbReference>
<evidence type="ECO:0000256" key="3">
    <source>
        <dbReference type="ARBA" id="ARBA00022980"/>
    </source>
</evidence>
<accession>A0A2A7MKG0</accession>
<comment type="caution">
    <text evidence="8">The sequence shown here is derived from an EMBL/GenBank/DDBJ whole genome shotgun (WGS) entry which is preliminary data.</text>
</comment>
<protein>
    <recommendedName>
        <fullName evidence="5">Large ribosomal subunit protein bL25</fullName>
    </recommendedName>
    <alternativeName>
        <fullName evidence="5">General stress protein CTC</fullName>
    </alternativeName>
</protein>
<dbReference type="GO" id="GO:0022625">
    <property type="term" value="C:cytosolic large ribosomal subunit"/>
    <property type="evidence" value="ECO:0007669"/>
    <property type="project" value="TreeGrafter"/>
</dbReference>
<sequence>MKELKLNKRNEETGHNARRLRRNGVIPGIVYGKKLGSLMFEIGQMDLLRDLSDAGEHGVVNFNLDGYSGTAVIKEVQKDAVNHNVIHVDLEEIDNNHTIESEVPIIFKGKDFLNEKGVVLQTQKDTVKVSCMPEDLPKSIEFDIKNAQIGSVFKLSDIEVGSEISIVDDLNTVLASISGKQFMIEPEDDVEKK</sequence>
<dbReference type="PANTHER" id="PTHR33284:SF1">
    <property type="entry name" value="RIBOSOMAL PROTEIN L25_GLN-TRNA SYNTHETASE, ANTI-CODON-BINDING DOMAIN-CONTAINING PROTEIN"/>
    <property type="match status" value="1"/>
</dbReference>
<proteinExistence type="inferred from homology"/>
<organism evidence="8 9">
    <name type="scientific">Clostridium neonatale</name>
    <dbReference type="NCBI Taxonomy" id="137838"/>
    <lineage>
        <taxon>Bacteria</taxon>
        <taxon>Bacillati</taxon>
        <taxon>Bacillota</taxon>
        <taxon>Clostridia</taxon>
        <taxon>Eubacteriales</taxon>
        <taxon>Clostridiaceae</taxon>
        <taxon>Clostridium</taxon>
    </lineage>
</organism>
<dbReference type="EMBL" id="PDCJ01000001">
    <property type="protein sequence ID" value="PEG31983.1"/>
    <property type="molecule type" value="Genomic_DNA"/>
</dbReference>
<evidence type="ECO:0000256" key="4">
    <source>
        <dbReference type="ARBA" id="ARBA00023274"/>
    </source>
</evidence>
<comment type="function">
    <text evidence="5">This is one of the proteins that binds to the 5S RNA in the ribosome where it forms part of the central protuberance.</text>
</comment>
<name>A0A2A7MKG0_9CLOT</name>
<keyword evidence="9" id="KW-1185">Reference proteome</keyword>
<evidence type="ECO:0000256" key="1">
    <source>
        <dbReference type="ARBA" id="ARBA00022730"/>
    </source>
</evidence>
<dbReference type="NCBIfam" id="TIGR00731">
    <property type="entry name" value="bL25_bact_ctc"/>
    <property type="match status" value="1"/>
</dbReference>
<dbReference type="Proteomes" id="UP000220840">
    <property type="component" value="Unassembled WGS sequence"/>
</dbReference>
<keyword evidence="1 5" id="KW-0699">rRNA-binding</keyword>
<keyword evidence="2 5" id="KW-0694">RNA-binding</keyword>
<dbReference type="STRING" id="137838.GCA_001458595_03446"/>
<reference evidence="8 9" key="1">
    <citation type="submission" date="2017-10" db="EMBL/GenBank/DDBJ databases">
        <title>Effective Description of Clostridium neonatale sp. nov. linked to necrotizing enterocolitis in neonates and a clarification of species assignable to the genus Clostridium (Prazmowski 1880) emend. Lawson and Rainey 2016.</title>
        <authorList>
            <person name="Bernard K."/>
            <person name="Burdz T."/>
            <person name="Wiebe D."/>
            <person name="Balcewich B."/>
            <person name="Alfa M."/>
            <person name="Bernier A.-M."/>
        </authorList>
    </citation>
    <scope>NUCLEOTIDE SEQUENCE [LARGE SCALE GENOMIC DNA]</scope>
    <source>
        <strain evidence="8 9">LCDC99A005</strain>
    </source>
</reference>
<dbReference type="InterPro" id="IPR020056">
    <property type="entry name" value="Rbsml_bL25/Gln-tRNA_synth_N"/>
</dbReference>
<dbReference type="InterPro" id="IPR029751">
    <property type="entry name" value="Ribosomal_L25_dom"/>
</dbReference>
<gene>
    <name evidence="5" type="primary">rplY</name>
    <name evidence="5" type="synonym">ctc</name>
    <name evidence="8" type="ORF">CQ394_09850</name>
</gene>
<dbReference type="SUPFAM" id="SSF50715">
    <property type="entry name" value="Ribosomal protein L25-like"/>
    <property type="match status" value="1"/>
</dbReference>
<evidence type="ECO:0000313" key="8">
    <source>
        <dbReference type="EMBL" id="PEG31983.1"/>
    </source>
</evidence>
<evidence type="ECO:0000313" key="9">
    <source>
        <dbReference type="Proteomes" id="UP000220840"/>
    </source>
</evidence>
<evidence type="ECO:0000259" key="7">
    <source>
        <dbReference type="Pfam" id="PF14693"/>
    </source>
</evidence>
<feature type="domain" description="Large ribosomal subunit protein bL25 beta" evidence="7">
    <location>
        <begin position="99"/>
        <end position="179"/>
    </location>
</feature>
<dbReference type="HAMAP" id="MF_01334">
    <property type="entry name" value="Ribosomal_bL25_CTC"/>
    <property type="match status" value="1"/>
</dbReference>
<dbReference type="Gene3D" id="2.170.120.20">
    <property type="entry name" value="Ribosomal protein L25, beta domain"/>
    <property type="match status" value="1"/>
</dbReference>
<dbReference type="PANTHER" id="PTHR33284">
    <property type="entry name" value="RIBOSOMAL PROTEIN L25/GLN-TRNA SYNTHETASE, ANTI-CODON-BINDING DOMAIN-CONTAINING PROTEIN"/>
    <property type="match status" value="1"/>
</dbReference>
<keyword evidence="4 5" id="KW-0687">Ribonucleoprotein</keyword>
<dbReference type="CDD" id="cd00495">
    <property type="entry name" value="Ribosomal_L25_TL5_CTC"/>
    <property type="match status" value="1"/>
</dbReference>